<proteinExistence type="inferred from homology"/>
<dbReference type="GO" id="GO:0016491">
    <property type="term" value="F:oxidoreductase activity"/>
    <property type="evidence" value="ECO:0007669"/>
    <property type="project" value="UniProtKB-KW"/>
</dbReference>
<dbReference type="InterPro" id="IPR013149">
    <property type="entry name" value="ADH-like_C"/>
</dbReference>
<dbReference type="SUPFAM" id="SSF51735">
    <property type="entry name" value="NAD(P)-binding Rossmann-fold domains"/>
    <property type="match status" value="1"/>
</dbReference>
<sequence length="331" mass="34538">MMQAAHVTAPGTVRVDSVADPELAADYAIVRPELISICGSDLLAVYGQPADAYPLKPGQSGHEVIGVVEAVEYRGKTVFPFEPGERVLAIPSPHVGMAERFAIGLDGLVRVPEGVPAERLAVAQPLGTVISGCNKLRDVAGATVAVVGQGGIGLLFDRMLRRMGAGTVIGLDLVEARRAAGLRFGADHVIDAAGDDVPAAVAEAAGGVEPHIVIDAAGEPASVNLAVELVRPFGQLLLFGVPKQPVFEFSYLTWFRKRPHTQSSSIRDGTGSALYELALNLIARGDVDVDGLISHRLPLARVADAYELARTCGDGALKVAVDFREGGEGGA</sequence>
<evidence type="ECO:0000256" key="5">
    <source>
        <dbReference type="ARBA" id="ARBA00023002"/>
    </source>
</evidence>
<comment type="caution">
    <text evidence="8">The sequence shown here is derived from an EMBL/GenBank/DDBJ whole genome shotgun (WGS) entry which is preliminary data.</text>
</comment>
<keyword evidence="4" id="KW-0862">Zinc</keyword>
<evidence type="ECO:0000259" key="7">
    <source>
        <dbReference type="Pfam" id="PF08240"/>
    </source>
</evidence>
<reference evidence="8" key="1">
    <citation type="submission" date="2023-03" db="EMBL/GenBank/DDBJ databases">
        <authorList>
            <person name="Steffen K."/>
            <person name="Cardenas P."/>
        </authorList>
    </citation>
    <scope>NUCLEOTIDE SEQUENCE</scope>
</reference>
<name>A0AA35RQC1_GEOBA</name>
<comment type="similarity">
    <text evidence="2">Belongs to the zinc-containing alcohol dehydrogenase family.</text>
</comment>
<evidence type="ECO:0000256" key="3">
    <source>
        <dbReference type="ARBA" id="ARBA00022723"/>
    </source>
</evidence>
<comment type="cofactor">
    <cofactor evidence="1">
        <name>Zn(2+)</name>
        <dbReference type="ChEBI" id="CHEBI:29105"/>
    </cofactor>
</comment>
<dbReference type="Gene3D" id="3.90.180.10">
    <property type="entry name" value="Medium-chain alcohol dehydrogenases, catalytic domain"/>
    <property type="match status" value="2"/>
</dbReference>
<dbReference type="InterPro" id="IPR011032">
    <property type="entry name" value="GroES-like_sf"/>
</dbReference>
<keyword evidence="5" id="KW-0560">Oxidoreductase</keyword>
<dbReference type="InterPro" id="IPR013154">
    <property type="entry name" value="ADH-like_N"/>
</dbReference>
<organism evidence="8 9">
    <name type="scientific">Geodia barretti</name>
    <name type="common">Barrett's horny sponge</name>
    <dbReference type="NCBI Taxonomy" id="519541"/>
    <lineage>
        <taxon>Eukaryota</taxon>
        <taxon>Metazoa</taxon>
        <taxon>Porifera</taxon>
        <taxon>Demospongiae</taxon>
        <taxon>Heteroscleromorpha</taxon>
        <taxon>Tetractinellida</taxon>
        <taxon>Astrophorina</taxon>
        <taxon>Geodiidae</taxon>
        <taxon>Geodia</taxon>
    </lineage>
</organism>
<dbReference type="EMBL" id="CASHTH010001383">
    <property type="protein sequence ID" value="CAI8014656.1"/>
    <property type="molecule type" value="Genomic_DNA"/>
</dbReference>
<evidence type="ECO:0000256" key="4">
    <source>
        <dbReference type="ARBA" id="ARBA00022833"/>
    </source>
</evidence>
<keyword evidence="3" id="KW-0479">Metal-binding</keyword>
<dbReference type="AlphaFoldDB" id="A0AA35RQC1"/>
<dbReference type="PANTHER" id="PTHR43350:SF19">
    <property type="entry name" value="D-GULOSIDE 3-DEHYDROGENASE"/>
    <property type="match status" value="1"/>
</dbReference>
<dbReference type="PANTHER" id="PTHR43350">
    <property type="entry name" value="NAD-DEPENDENT ALCOHOL DEHYDROGENASE"/>
    <property type="match status" value="1"/>
</dbReference>
<dbReference type="Proteomes" id="UP001174909">
    <property type="component" value="Unassembled WGS sequence"/>
</dbReference>
<dbReference type="InterPro" id="IPR036291">
    <property type="entry name" value="NAD(P)-bd_dom_sf"/>
</dbReference>
<evidence type="ECO:0000259" key="6">
    <source>
        <dbReference type="Pfam" id="PF00107"/>
    </source>
</evidence>
<evidence type="ECO:0000256" key="1">
    <source>
        <dbReference type="ARBA" id="ARBA00001947"/>
    </source>
</evidence>
<feature type="domain" description="Alcohol dehydrogenase-like C-terminal" evidence="6">
    <location>
        <begin position="151"/>
        <end position="272"/>
    </location>
</feature>
<evidence type="ECO:0000313" key="9">
    <source>
        <dbReference type="Proteomes" id="UP001174909"/>
    </source>
</evidence>
<protein>
    <submittedName>
        <fullName evidence="8">Sorbitol dehydrogenase</fullName>
    </submittedName>
</protein>
<evidence type="ECO:0000256" key="2">
    <source>
        <dbReference type="ARBA" id="ARBA00008072"/>
    </source>
</evidence>
<dbReference type="Gene3D" id="3.40.50.720">
    <property type="entry name" value="NAD(P)-binding Rossmann-like Domain"/>
    <property type="match status" value="1"/>
</dbReference>
<feature type="domain" description="Alcohol dehydrogenase-like N-terminal" evidence="7">
    <location>
        <begin position="26"/>
        <end position="96"/>
    </location>
</feature>
<dbReference type="GO" id="GO:0046872">
    <property type="term" value="F:metal ion binding"/>
    <property type="evidence" value="ECO:0007669"/>
    <property type="project" value="UniProtKB-KW"/>
</dbReference>
<gene>
    <name evidence="8" type="ORF">GBAR_LOCUS9151</name>
</gene>
<dbReference type="Pfam" id="PF08240">
    <property type="entry name" value="ADH_N"/>
    <property type="match status" value="1"/>
</dbReference>
<dbReference type="SUPFAM" id="SSF50129">
    <property type="entry name" value="GroES-like"/>
    <property type="match status" value="1"/>
</dbReference>
<accession>A0AA35RQC1</accession>
<dbReference type="Pfam" id="PF00107">
    <property type="entry name" value="ADH_zinc_N"/>
    <property type="match status" value="1"/>
</dbReference>
<evidence type="ECO:0000313" key="8">
    <source>
        <dbReference type="EMBL" id="CAI8014656.1"/>
    </source>
</evidence>
<keyword evidence="9" id="KW-1185">Reference proteome</keyword>